<reference evidence="3" key="1">
    <citation type="submission" date="2016-10" db="EMBL/GenBank/DDBJ databases">
        <authorList>
            <person name="Varghese N."/>
            <person name="Submissions S."/>
        </authorList>
    </citation>
    <scope>NUCLEOTIDE SEQUENCE [LARGE SCALE GENOMIC DNA]</scope>
    <source>
        <strain evidence="3">DSM 24499</strain>
    </source>
</reference>
<dbReference type="AlphaFoldDB" id="A0A1I1GKZ9"/>
<dbReference type="OrthoDB" id="1142957at2"/>
<dbReference type="Gene3D" id="2.40.50.140">
    <property type="entry name" value="Nucleic acid-binding proteins"/>
    <property type="match status" value="1"/>
</dbReference>
<dbReference type="STRING" id="1334022.SAMN04487907_102234"/>
<keyword evidence="1" id="KW-1133">Transmembrane helix</keyword>
<gene>
    <name evidence="2" type="ORF">SAMN04487907_102234</name>
</gene>
<dbReference type="Proteomes" id="UP000199438">
    <property type="component" value="Unassembled WGS sequence"/>
</dbReference>
<sequence>MTSLTDILFSEVNITLSILCMLLIVYWLLTMISGIDFDYDMDIDIDADVDVDADLATDGANMEFQDVSNAELNKEDVVGRRIQPLKWWQIMLIYFNFVGLPFMFTFTCFVFIWWFTTAITTALTYTYDNFLGFAIMIAGFFTSLFVNKIFTTPFKGFFKNLNKDGDKAIDYIGRQGILLSTISGDKMGNAEIYANGDSHSIYVKSLDGHQLNYHDKILIIKQSADKNYFLVQSYND</sequence>
<evidence type="ECO:0000313" key="3">
    <source>
        <dbReference type="Proteomes" id="UP000199438"/>
    </source>
</evidence>
<dbReference type="EMBL" id="FOKV01000002">
    <property type="protein sequence ID" value="SFC09850.1"/>
    <property type="molecule type" value="Genomic_DNA"/>
</dbReference>
<protein>
    <recommendedName>
        <fullName evidence="4">NfeD-like C-terminal, partner-binding</fullName>
    </recommendedName>
</protein>
<proteinExistence type="predicted"/>
<evidence type="ECO:0000313" key="2">
    <source>
        <dbReference type="EMBL" id="SFC09850.1"/>
    </source>
</evidence>
<evidence type="ECO:0000256" key="1">
    <source>
        <dbReference type="SAM" id="Phobius"/>
    </source>
</evidence>
<feature type="transmembrane region" description="Helical" evidence="1">
    <location>
        <begin position="90"/>
        <end position="115"/>
    </location>
</feature>
<keyword evidence="1" id="KW-0812">Transmembrane</keyword>
<dbReference type="InterPro" id="IPR012340">
    <property type="entry name" value="NA-bd_OB-fold"/>
</dbReference>
<dbReference type="RefSeq" id="WP_092541123.1">
    <property type="nucleotide sequence ID" value="NZ_FOKV01000002.1"/>
</dbReference>
<keyword evidence="3" id="KW-1185">Reference proteome</keyword>
<evidence type="ECO:0008006" key="4">
    <source>
        <dbReference type="Google" id="ProtNLM"/>
    </source>
</evidence>
<feature type="transmembrane region" description="Helical" evidence="1">
    <location>
        <begin position="130"/>
        <end position="150"/>
    </location>
</feature>
<organism evidence="2 3">
    <name type="scientific">Zunongwangia mangrovi</name>
    <dbReference type="NCBI Taxonomy" id="1334022"/>
    <lineage>
        <taxon>Bacteria</taxon>
        <taxon>Pseudomonadati</taxon>
        <taxon>Bacteroidota</taxon>
        <taxon>Flavobacteriia</taxon>
        <taxon>Flavobacteriales</taxon>
        <taxon>Flavobacteriaceae</taxon>
        <taxon>Zunongwangia</taxon>
    </lineage>
</organism>
<accession>A0A1I1GKZ9</accession>
<name>A0A1I1GKZ9_9FLAO</name>
<keyword evidence="1" id="KW-0472">Membrane</keyword>
<feature type="transmembrane region" description="Helical" evidence="1">
    <location>
        <begin position="12"/>
        <end position="29"/>
    </location>
</feature>